<dbReference type="OMA" id="INTWNEV"/>
<organism evidence="1 2">
    <name type="scientific">Latimeria chalumnae</name>
    <name type="common">Coelacanth</name>
    <dbReference type="NCBI Taxonomy" id="7897"/>
    <lineage>
        <taxon>Eukaryota</taxon>
        <taxon>Metazoa</taxon>
        <taxon>Chordata</taxon>
        <taxon>Craniata</taxon>
        <taxon>Vertebrata</taxon>
        <taxon>Euteleostomi</taxon>
        <taxon>Coelacanthiformes</taxon>
        <taxon>Coelacanthidae</taxon>
        <taxon>Latimeria</taxon>
    </lineage>
</organism>
<protein>
    <submittedName>
        <fullName evidence="1">Uncharacterized protein</fullName>
    </submittedName>
</protein>
<dbReference type="PANTHER" id="PTHR45749">
    <property type="match status" value="1"/>
</dbReference>
<evidence type="ECO:0000313" key="2">
    <source>
        <dbReference type="Proteomes" id="UP000008672"/>
    </source>
</evidence>
<dbReference type="PANTHER" id="PTHR45749:SF35">
    <property type="entry name" value="AC-LIKE TRANSPOSASE-RELATED"/>
    <property type="match status" value="1"/>
</dbReference>
<reference evidence="1" key="2">
    <citation type="submission" date="2025-08" db="UniProtKB">
        <authorList>
            <consortium name="Ensembl"/>
        </authorList>
    </citation>
    <scope>IDENTIFICATION</scope>
</reference>
<reference evidence="1" key="3">
    <citation type="submission" date="2025-09" db="UniProtKB">
        <authorList>
            <consortium name="Ensembl"/>
        </authorList>
    </citation>
    <scope>IDENTIFICATION</scope>
</reference>
<dbReference type="GeneTree" id="ENSGT00940000154356"/>
<name>H2ZZP6_LATCH</name>
<dbReference type="HOGENOM" id="CLU_1176269_0_0_1"/>
<reference evidence="2" key="1">
    <citation type="submission" date="2011-08" db="EMBL/GenBank/DDBJ databases">
        <title>The draft genome of Latimeria chalumnae.</title>
        <authorList>
            <person name="Di Palma F."/>
            <person name="Alfoldi J."/>
            <person name="Johnson J."/>
            <person name="Berlin A."/>
            <person name="Gnerre S."/>
            <person name="Jaffe D."/>
            <person name="MacCallum I."/>
            <person name="Young S."/>
            <person name="Walker B.J."/>
            <person name="Lander E."/>
            <person name="Lindblad-Toh K."/>
        </authorList>
    </citation>
    <scope>NUCLEOTIDE SEQUENCE [LARGE SCALE GENOMIC DNA]</scope>
    <source>
        <strain evidence="2">Wild caught</strain>
    </source>
</reference>
<dbReference type="Proteomes" id="UP000008672">
    <property type="component" value="Unassembled WGS sequence"/>
</dbReference>
<dbReference type="STRING" id="7897.ENSLACP00000002867"/>
<proteinExistence type="predicted"/>
<accession>H2ZZP6</accession>
<sequence>WLVYSISKNAAFCFCCKIFLPEDLQSLGGTQDWKNLSIVLNKHENSPAHLESFQKWKELETRLNTNTTIDDKNQRIIKAETQHWQNVLERLIALIRVLGTQNIALRGTSDKLFEPNNGNFLKFVELMGMFDSVIKEHIRRITSHEIHNHYLGKNIQNEIIQLLATHIKETVLSALKKAKYYSVSLDCTPDISNIEQMTLIVRFV</sequence>
<dbReference type="InParanoid" id="H2ZZP6"/>
<dbReference type="eggNOG" id="ENOG502QPQD">
    <property type="taxonomic scope" value="Eukaryota"/>
</dbReference>
<keyword evidence="2" id="KW-1185">Reference proteome</keyword>
<dbReference type="Ensembl" id="ENSLACT00000002890.1">
    <property type="protein sequence ID" value="ENSLACP00000002867.1"/>
    <property type="gene ID" value="ENSLACG00000002562.1"/>
</dbReference>
<evidence type="ECO:0000313" key="1">
    <source>
        <dbReference type="Ensembl" id="ENSLACP00000002867.1"/>
    </source>
</evidence>
<dbReference type="EMBL" id="AFYH01233960">
    <property type="status" value="NOT_ANNOTATED_CDS"/>
    <property type="molecule type" value="Genomic_DNA"/>
</dbReference>
<dbReference type="AlphaFoldDB" id="H2ZZP6"/>